<dbReference type="InterPro" id="IPR004211">
    <property type="entry name" value="Endonuclease_7"/>
</dbReference>
<evidence type="ECO:0008006" key="2">
    <source>
        <dbReference type="Google" id="ProtNLM"/>
    </source>
</evidence>
<dbReference type="SUPFAM" id="SSF54060">
    <property type="entry name" value="His-Me finger endonucleases"/>
    <property type="match status" value="1"/>
</dbReference>
<organism evidence="1">
    <name type="scientific">marine sediment metagenome</name>
    <dbReference type="NCBI Taxonomy" id="412755"/>
    <lineage>
        <taxon>unclassified sequences</taxon>
        <taxon>metagenomes</taxon>
        <taxon>ecological metagenomes</taxon>
    </lineage>
</organism>
<sequence length="68" mass="7552">MWENQNEKCAICGKFFTTPSDANIDHNHETGEVRGLLCQQCNSGLGFFKDDVELTIRATEYLLGGNNG</sequence>
<dbReference type="Pfam" id="PF02945">
    <property type="entry name" value="Endonuclease_7"/>
    <property type="match status" value="1"/>
</dbReference>
<protein>
    <recommendedName>
        <fullName evidence="2">Recombination endonuclease VII</fullName>
    </recommendedName>
</protein>
<name>X1C8T4_9ZZZZ</name>
<dbReference type="AlphaFoldDB" id="X1C8T4"/>
<dbReference type="InterPro" id="IPR044925">
    <property type="entry name" value="His-Me_finger_sf"/>
</dbReference>
<evidence type="ECO:0000313" key="1">
    <source>
        <dbReference type="EMBL" id="GAG89702.1"/>
    </source>
</evidence>
<gene>
    <name evidence="1" type="ORF">S01H4_25214</name>
</gene>
<comment type="caution">
    <text evidence="1">The sequence shown here is derived from an EMBL/GenBank/DDBJ whole genome shotgun (WGS) entry which is preliminary data.</text>
</comment>
<reference evidence="1" key="1">
    <citation type="journal article" date="2014" name="Front. Microbiol.">
        <title>High frequency of phylogenetically diverse reductive dehalogenase-homologous genes in deep subseafloor sedimentary metagenomes.</title>
        <authorList>
            <person name="Kawai M."/>
            <person name="Futagami T."/>
            <person name="Toyoda A."/>
            <person name="Takaki Y."/>
            <person name="Nishi S."/>
            <person name="Hori S."/>
            <person name="Arai W."/>
            <person name="Tsubouchi T."/>
            <person name="Morono Y."/>
            <person name="Uchiyama I."/>
            <person name="Ito T."/>
            <person name="Fujiyama A."/>
            <person name="Inagaki F."/>
            <person name="Takami H."/>
        </authorList>
    </citation>
    <scope>NUCLEOTIDE SEQUENCE</scope>
    <source>
        <strain evidence="1">Expedition CK06-06</strain>
    </source>
</reference>
<dbReference type="InterPro" id="IPR038563">
    <property type="entry name" value="Endonuclease_7_sf"/>
</dbReference>
<accession>X1C8T4</accession>
<proteinExistence type="predicted"/>
<dbReference type="EMBL" id="BART01011965">
    <property type="protein sequence ID" value="GAG89702.1"/>
    <property type="molecule type" value="Genomic_DNA"/>
</dbReference>
<dbReference type="Gene3D" id="3.40.1800.10">
    <property type="entry name" value="His-Me finger endonucleases"/>
    <property type="match status" value="1"/>
</dbReference>